<reference evidence="1 2" key="1">
    <citation type="submission" date="2018-12" db="EMBL/GenBank/DDBJ databases">
        <authorList>
            <person name="Grouzdev D.S."/>
            <person name="Krutkina M.S."/>
        </authorList>
    </citation>
    <scope>NUCLEOTIDE SEQUENCE [LARGE SCALE GENOMIC DNA]</scope>
    <source>
        <strain evidence="1 2">RmlP026</strain>
    </source>
</reference>
<dbReference type="EMBL" id="QYBB01000031">
    <property type="protein sequence ID" value="RYC30161.1"/>
    <property type="molecule type" value="Genomic_DNA"/>
</dbReference>
<dbReference type="OrthoDB" id="7257695at2"/>
<sequence length="199" mass="19773">MLPGGSGDVGLSPDGRIDRADNVVIRTAPLWLARGWALLIPDAPVNLRGTRASPGYAATVAALVAEAHRAVPGPVALVGTSQGAIAAVNGAAHAPDVAGLVLLEAVSRRGGSGETVFDADPAAVTAPVLVVADAADRCAVTPPGDADRVAAAFTGSRRAEVLRVDGGPAGGRACGSLSPHGYRGIEPAVVDGVSGWLDR</sequence>
<reference evidence="1 2" key="2">
    <citation type="submission" date="2019-02" db="EMBL/GenBank/DDBJ databases">
        <title>'Lichenibacterium ramalinii' gen. nov. sp. nov., 'Lichenibacterium minor' gen. nov. sp. nov.</title>
        <authorList>
            <person name="Pankratov T."/>
        </authorList>
    </citation>
    <scope>NUCLEOTIDE SEQUENCE [LARGE SCALE GENOMIC DNA]</scope>
    <source>
        <strain evidence="1 2">RmlP026</strain>
    </source>
</reference>
<comment type="caution">
    <text evidence="1">The sequence shown here is derived from an EMBL/GenBank/DDBJ whole genome shotgun (WGS) entry which is preliminary data.</text>
</comment>
<proteinExistence type="predicted"/>
<name>A0A4Q2U563_9HYPH</name>
<keyword evidence="2" id="KW-1185">Reference proteome</keyword>
<dbReference type="SUPFAM" id="SSF53474">
    <property type="entry name" value="alpha/beta-Hydrolases"/>
    <property type="match status" value="1"/>
</dbReference>
<protein>
    <submittedName>
        <fullName evidence="1">Alpha/beta hydrolase</fullName>
    </submittedName>
</protein>
<accession>A0A4Q2U563</accession>
<organism evidence="1 2">
    <name type="scientific">Lichenibacterium minor</name>
    <dbReference type="NCBI Taxonomy" id="2316528"/>
    <lineage>
        <taxon>Bacteria</taxon>
        <taxon>Pseudomonadati</taxon>
        <taxon>Pseudomonadota</taxon>
        <taxon>Alphaproteobacteria</taxon>
        <taxon>Hyphomicrobiales</taxon>
        <taxon>Lichenihabitantaceae</taxon>
        <taxon>Lichenibacterium</taxon>
    </lineage>
</organism>
<dbReference type="Proteomes" id="UP000290759">
    <property type="component" value="Unassembled WGS sequence"/>
</dbReference>
<dbReference type="AlphaFoldDB" id="A0A4Q2U563"/>
<dbReference type="GO" id="GO:0016787">
    <property type="term" value="F:hydrolase activity"/>
    <property type="evidence" value="ECO:0007669"/>
    <property type="project" value="UniProtKB-KW"/>
</dbReference>
<evidence type="ECO:0000313" key="1">
    <source>
        <dbReference type="EMBL" id="RYC30161.1"/>
    </source>
</evidence>
<dbReference type="Gene3D" id="3.40.50.1820">
    <property type="entry name" value="alpha/beta hydrolase"/>
    <property type="match status" value="1"/>
</dbReference>
<keyword evidence="1" id="KW-0378">Hydrolase</keyword>
<gene>
    <name evidence="1" type="ORF">D3273_20315</name>
</gene>
<evidence type="ECO:0000313" key="2">
    <source>
        <dbReference type="Proteomes" id="UP000290759"/>
    </source>
</evidence>
<dbReference type="InterPro" id="IPR029058">
    <property type="entry name" value="AB_hydrolase_fold"/>
</dbReference>